<protein>
    <submittedName>
        <fullName evidence="2">Uncharacterized protein</fullName>
    </submittedName>
</protein>
<dbReference type="EMBL" id="OZ021740">
    <property type="protein sequence ID" value="CAK9324942.1"/>
    <property type="molecule type" value="Genomic_DNA"/>
</dbReference>
<dbReference type="PANTHER" id="PTHR36313:SF7">
    <property type="entry name" value="OS09G0474600 PROTEIN"/>
    <property type="match status" value="1"/>
</dbReference>
<dbReference type="PANTHER" id="PTHR36313">
    <property type="entry name" value="ROOT MERISTEM GROWTH FACTOR 2"/>
    <property type="match status" value="1"/>
</dbReference>
<keyword evidence="3" id="KW-1185">Reference proteome</keyword>
<sequence length="199" mass="22705">MHDDTDEPLPVGAKFSESSLEEEETLVGFDAIGLRKMGNGRKRVAVKKEIITTTNDEREEDHEEISSRISGANQYDRTCNFEDQKGDFGVLSRKNMGVKKCKNATKKLNVAGLYKKSSYKPHQTSQLNHDQETTIDAKGSKNSRHIKEKSTSSRRVLATKDEETQRLLKAAREIANLMHKDYKDWAHRKPPINNREPLH</sequence>
<evidence type="ECO:0000313" key="2">
    <source>
        <dbReference type="EMBL" id="CAK9324942.1"/>
    </source>
</evidence>
<organism evidence="2 3">
    <name type="scientific">Citrullus colocynthis</name>
    <name type="common">colocynth</name>
    <dbReference type="NCBI Taxonomy" id="252529"/>
    <lineage>
        <taxon>Eukaryota</taxon>
        <taxon>Viridiplantae</taxon>
        <taxon>Streptophyta</taxon>
        <taxon>Embryophyta</taxon>
        <taxon>Tracheophyta</taxon>
        <taxon>Spermatophyta</taxon>
        <taxon>Magnoliopsida</taxon>
        <taxon>eudicotyledons</taxon>
        <taxon>Gunneridae</taxon>
        <taxon>Pentapetalae</taxon>
        <taxon>rosids</taxon>
        <taxon>fabids</taxon>
        <taxon>Cucurbitales</taxon>
        <taxon>Cucurbitaceae</taxon>
        <taxon>Benincaseae</taxon>
        <taxon>Citrullus</taxon>
    </lineage>
</organism>
<evidence type="ECO:0000256" key="1">
    <source>
        <dbReference type="SAM" id="MobiDB-lite"/>
    </source>
</evidence>
<proteinExistence type="predicted"/>
<dbReference type="InterPro" id="IPR038804">
    <property type="entry name" value="RGF3"/>
</dbReference>
<reference evidence="2 3" key="1">
    <citation type="submission" date="2024-03" db="EMBL/GenBank/DDBJ databases">
        <authorList>
            <person name="Gkanogiannis A."/>
            <person name="Becerra Lopez-Lavalle L."/>
        </authorList>
    </citation>
    <scope>NUCLEOTIDE SEQUENCE [LARGE SCALE GENOMIC DNA]</scope>
</reference>
<name>A0ABP0YYE7_9ROSI</name>
<evidence type="ECO:0000313" key="3">
    <source>
        <dbReference type="Proteomes" id="UP001642487"/>
    </source>
</evidence>
<dbReference type="Proteomes" id="UP001642487">
    <property type="component" value="Chromosome 6"/>
</dbReference>
<accession>A0ABP0YYE7</accession>
<feature type="region of interest" description="Disordered" evidence="1">
    <location>
        <begin position="117"/>
        <end position="155"/>
    </location>
</feature>
<gene>
    <name evidence="2" type="ORF">CITCOLO1_LOCUS17191</name>
</gene>